<dbReference type="Proteomes" id="UP000052052">
    <property type="component" value="Unassembled WGS sequence"/>
</dbReference>
<evidence type="ECO:0000256" key="1">
    <source>
        <dbReference type="SAM" id="MobiDB-lite"/>
    </source>
</evidence>
<gene>
    <name evidence="2" type="ORF">ABB29_12115</name>
</gene>
<dbReference type="OrthoDB" id="2882832at2"/>
<name>A0A0R0CIS9_9GAMM</name>
<dbReference type="PATRIC" id="fig|344882.3.peg.795"/>
<evidence type="ECO:0000313" key="2">
    <source>
        <dbReference type="EMBL" id="KRG69142.1"/>
    </source>
</evidence>
<evidence type="ECO:0000313" key="3">
    <source>
        <dbReference type="Proteomes" id="UP000052052"/>
    </source>
</evidence>
<protein>
    <submittedName>
        <fullName evidence="2">Uncharacterized protein</fullName>
    </submittedName>
</protein>
<sequence>MSQKRTYLCPDCDGYGETVHNDTNPYGYGPDPQCDVEVECRNCDGSGVIVSEYDDTLQPWNGTSGRMGSRPASRPDPLITMARWRGKLRGHPTSPSANLYYGYARQIAVSPVALPDMRPVAMGRAA</sequence>
<dbReference type="SUPFAM" id="SSF57938">
    <property type="entry name" value="DnaJ/Hsp40 cysteine-rich domain"/>
    <property type="match status" value="1"/>
</dbReference>
<accession>A0A0R0CIS9</accession>
<dbReference type="EMBL" id="LDJL01000011">
    <property type="protein sequence ID" value="KRG69142.1"/>
    <property type="molecule type" value="Genomic_DNA"/>
</dbReference>
<dbReference type="InterPro" id="IPR036410">
    <property type="entry name" value="HSP_DnaJ_Cys-rich_dom_sf"/>
</dbReference>
<organism evidence="2 3">
    <name type="scientific">Pseudoxanthomonas dokdonensis</name>
    <dbReference type="NCBI Taxonomy" id="344882"/>
    <lineage>
        <taxon>Bacteria</taxon>
        <taxon>Pseudomonadati</taxon>
        <taxon>Pseudomonadota</taxon>
        <taxon>Gammaproteobacteria</taxon>
        <taxon>Lysobacterales</taxon>
        <taxon>Lysobacteraceae</taxon>
        <taxon>Pseudoxanthomonas</taxon>
    </lineage>
</organism>
<dbReference type="STRING" id="344882.ABB29_12115"/>
<dbReference type="RefSeq" id="WP_057659325.1">
    <property type="nucleotide sequence ID" value="NZ_LDJL01000011.1"/>
</dbReference>
<proteinExistence type="predicted"/>
<reference evidence="2 3" key="1">
    <citation type="submission" date="2015-05" db="EMBL/GenBank/DDBJ databases">
        <title>Genome sequencing and analysis of members of genus Stenotrophomonas.</title>
        <authorList>
            <person name="Patil P.P."/>
            <person name="Midha S."/>
            <person name="Patil P.B."/>
        </authorList>
    </citation>
    <scope>NUCLEOTIDE SEQUENCE [LARGE SCALE GENOMIC DNA]</scope>
    <source>
        <strain evidence="2 3">DSM 21858</strain>
    </source>
</reference>
<keyword evidence="3" id="KW-1185">Reference proteome</keyword>
<comment type="caution">
    <text evidence="2">The sequence shown here is derived from an EMBL/GenBank/DDBJ whole genome shotgun (WGS) entry which is preliminary data.</text>
</comment>
<feature type="region of interest" description="Disordered" evidence="1">
    <location>
        <begin position="54"/>
        <end position="77"/>
    </location>
</feature>
<dbReference type="AlphaFoldDB" id="A0A0R0CIS9"/>